<reference evidence="7 8" key="1">
    <citation type="journal article" date="2012" name="BMC Genomics">
        <title>Comparative genomic analysis and phylogenetic position of Theileria equi.</title>
        <authorList>
            <person name="Kappmeyer L.S."/>
            <person name="Thiagarajan M."/>
            <person name="Herndon D.R."/>
            <person name="Ramsay J.D."/>
            <person name="Caler E."/>
            <person name="Djikeng A."/>
            <person name="Gillespie J.J."/>
            <person name="Lau A.O."/>
            <person name="Roalson E.H."/>
            <person name="Silva J.C."/>
            <person name="Silva M.G."/>
            <person name="Suarez C.E."/>
            <person name="Ueti M.W."/>
            <person name="Nene V.M."/>
            <person name="Mealey R.H."/>
            <person name="Knowles D.P."/>
            <person name="Brayton K.A."/>
        </authorList>
    </citation>
    <scope>NUCLEOTIDE SEQUENCE [LARGE SCALE GENOMIC DNA]</scope>
    <source>
        <strain evidence="7 8">WA</strain>
    </source>
</reference>
<evidence type="ECO:0000256" key="4">
    <source>
        <dbReference type="SAM" id="SignalP"/>
    </source>
</evidence>
<dbReference type="KEGG" id="beq:BEWA_030140"/>
<keyword evidence="3" id="KW-0648">Protein biosynthesis</keyword>
<feature type="domain" description="Peptide chain release factor" evidence="6">
    <location>
        <begin position="88"/>
        <end position="185"/>
    </location>
</feature>
<dbReference type="InterPro" id="IPR050057">
    <property type="entry name" value="Prokaryotic/Mito_RF"/>
</dbReference>
<dbReference type="PANTHER" id="PTHR43804:SF7">
    <property type="entry name" value="LD18447P"/>
    <property type="match status" value="1"/>
</dbReference>
<keyword evidence="4" id="KW-0732">Signal</keyword>
<dbReference type="GO" id="GO:0005737">
    <property type="term" value="C:cytoplasm"/>
    <property type="evidence" value="ECO:0007669"/>
    <property type="project" value="UniProtKB-ARBA"/>
</dbReference>
<evidence type="ECO:0000256" key="2">
    <source>
        <dbReference type="ARBA" id="ARBA00022481"/>
    </source>
</evidence>
<dbReference type="SUPFAM" id="SSF75620">
    <property type="entry name" value="Release factor"/>
    <property type="match status" value="1"/>
</dbReference>
<dbReference type="STRING" id="1537102.L0AX48"/>
<feature type="signal peptide" evidence="4">
    <location>
        <begin position="1"/>
        <end position="18"/>
    </location>
</feature>
<comment type="similarity">
    <text evidence="1">Belongs to the prokaryotic/mitochondrial release factor family.</text>
</comment>
<dbReference type="Pfam" id="PF03462">
    <property type="entry name" value="PCRF"/>
    <property type="match status" value="1"/>
</dbReference>
<dbReference type="EMBL" id="CP001669">
    <property type="protein sequence ID" value="AFZ80162.1"/>
    <property type="molecule type" value="Genomic_DNA"/>
</dbReference>
<dbReference type="InterPro" id="IPR045853">
    <property type="entry name" value="Pep_chain_release_fac_I_sf"/>
</dbReference>
<dbReference type="Gene3D" id="3.30.70.1660">
    <property type="match status" value="1"/>
</dbReference>
<dbReference type="Proteomes" id="UP000031512">
    <property type="component" value="Chromosome 1"/>
</dbReference>
<dbReference type="GeneID" id="15803354"/>
<gene>
    <name evidence="7" type="ORF">BEWA_030140</name>
</gene>
<evidence type="ECO:0000256" key="1">
    <source>
        <dbReference type="ARBA" id="ARBA00010835"/>
    </source>
</evidence>
<dbReference type="Pfam" id="PF00472">
    <property type="entry name" value="RF-1"/>
    <property type="match status" value="1"/>
</dbReference>
<evidence type="ECO:0000313" key="7">
    <source>
        <dbReference type="EMBL" id="AFZ80162.1"/>
    </source>
</evidence>
<evidence type="ECO:0000256" key="3">
    <source>
        <dbReference type="ARBA" id="ARBA00022917"/>
    </source>
</evidence>
<evidence type="ECO:0000259" key="5">
    <source>
        <dbReference type="Pfam" id="PF00472"/>
    </source>
</evidence>
<organism evidence="7 8">
    <name type="scientific">Theileria equi strain WA</name>
    <dbReference type="NCBI Taxonomy" id="1537102"/>
    <lineage>
        <taxon>Eukaryota</taxon>
        <taxon>Sar</taxon>
        <taxon>Alveolata</taxon>
        <taxon>Apicomplexa</taxon>
        <taxon>Aconoidasida</taxon>
        <taxon>Piroplasmida</taxon>
        <taxon>Theileriidae</taxon>
        <taxon>Theileria</taxon>
    </lineage>
</organism>
<dbReference type="Gene3D" id="3.30.160.20">
    <property type="match status" value="1"/>
</dbReference>
<dbReference type="GO" id="GO:0003747">
    <property type="term" value="F:translation release factor activity"/>
    <property type="evidence" value="ECO:0007669"/>
    <property type="project" value="InterPro"/>
</dbReference>
<evidence type="ECO:0000313" key="8">
    <source>
        <dbReference type="Proteomes" id="UP000031512"/>
    </source>
</evidence>
<dbReference type="RefSeq" id="XP_004829828.1">
    <property type="nucleotide sequence ID" value="XM_004829771.1"/>
</dbReference>
<proteinExistence type="inferred from homology"/>
<dbReference type="eggNOG" id="KOG2726">
    <property type="taxonomic scope" value="Eukaryota"/>
</dbReference>
<dbReference type="InterPro" id="IPR005139">
    <property type="entry name" value="PCRF"/>
</dbReference>
<name>L0AX48_THEEQ</name>
<dbReference type="VEuPathDB" id="PiroplasmaDB:BEWA_030140"/>
<feature type="domain" description="Prokaryotic-type class I peptide chain release factors" evidence="5">
    <location>
        <begin position="207"/>
        <end position="254"/>
    </location>
</feature>
<dbReference type="InterPro" id="IPR000352">
    <property type="entry name" value="Pep_chain_release_fac_I"/>
</dbReference>
<protein>
    <submittedName>
        <fullName evidence="7">Peptide chain release factor 1, putative</fullName>
    </submittedName>
</protein>
<keyword evidence="8" id="KW-1185">Reference proteome</keyword>
<accession>L0AX48</accession>
<sequence>MFLRLLLVIELFWTTCHVDGVRYGIKSQFREIPGPTFGKILERSVKRVKFGRTSPYSKCLVAFIGNDAHTLLPQPASLLKNRFRLGISKISLEIRAGVGGTEASLWAQELSRTFKKYCISKGCDVKDEKIGTTLILHISGNDKDFMENGCTGVEERFLKEAGIHQVKRVPLSEKSGRMHSSTATIAVLPSDMTLRNESMSFDNIMETIEIDPKDIEWKTCRASGPGGQNVNKVETATALYHKPTGIKVEASEERFVDV</sequence>
<dbReference type="AlphaFoldDB" id="L0AX48"/>
<feature type="chain" id="PRO_5003939495" evidence="4">
    <location>
        <begin position="19"/>
        <end position="258"/>
    </location>
</feature>
<dbReference type="PANTHER" id="PTHR43804">
    <property type="entry name" value="LD18447P"/>
    <property type="match status" value="1"/>
</dbReference>
<keyword evidence="2" id="KW-0488">Methylation</keyword>
<evidence type="ECO:0000259" key="6">
    <source>
        <dbReference type="Pfam" id="PF03462"/>
    </source>
</evidence>
<dbReference type="OrthoDB" id="365940at2759"/>